<reference evidence="7 8" key="1">
    <citation type="submission" date="2016-10" db="EMBL/GenBank/DDBJ databases">
        <authorList>
            <person name="de Groot N.N."/>
        </authorList>
    </citation>
    <scope>NUCLEOTIDE SEQUENCE [LARGE SCALE GENOMIC DNA]</scope>
    <source>
        <strain evidence="7 8">CGMCC 1.3442</strain>
    </source>
</reference>
<dbReference type="CDD" id="cd01106">
    <property type="entry name" value="HTH_TipAL-Mta"/>
    <property type="match status" value="1"/>
</dbReference>
<keyword evidence="1" id="KW-0805">Transcription regulation</keyword>
<dbReference type="InterPro" id="IPR036244">
    <property type="entry name" value="TipA-like_antibiotic-bd"/>
</dbReference>
<evidence type="ECO:0000256" key="1">
    <source>
        <dbReference type="ARBA" id="ARBA00023015"/>
    </source>
</evidence>
<dbReference type="STRING" id="237069.SAMN05216498_2170"/>
<evidence type="ECO:0000256" key="5">
    <source>
        <dbReference type="SAM" id="Coils"/>
    </source>
</evidence>
<keyword evidence="8" id="KW-1185">Reference proteome</keyword>
<keyword evidence="5" id="KW-0175">Coiled coil</keyword>
<dbReference type="RefSeq" id="WP_218118850.1">
    <property type="nucleotide sequence ID" value="NZ_BJVZ01000013.1"/>
</dbReference>
<feature type="coiled-coil region" evidence="5">
    <location>
        <begin position="76"/>
        <end position="103"/>
    </location>
</feature>
<dbReference type="InterPro" id="IPR012925">
    <property type="entry name" value="TipAS_dom"/>
</dbReference>
<evidence type="ECO:0000256" key="3">
    <source>
        <dbReference type="ARBA" id="ARBA00023159"/>
    </source>
</evidence>
<gene>
    <name evidence="7" type="ORF">SAMN05216498_2170</name>
</gene>
<dbReference type="PROSITE" id="PS50937">
    <property type="entry name" value="HTH_MERR_2"/>
    <property type="match status" value="1"/>
</dbReference>
<evidence type="ECO:0000313" key="7">
    <source>
        <dbReference type="EMBL" id="SDN39310.1"/>
    </source>
</evidence>
<dbReference type="Pfam" id="PF13411">
    <property type="entry name" value="MerR_1"/>
    <property type="match status" value="1"/>
</dbReference>
<dbReference type="InterPro" id="IPR047057">
    <property type="entry name" value="MerR_fam"/>
</dbReference>
<dbReference type="InterPro" id="IPR000551">
    <property type="entry name" value="MerR-type_HTH_dom"/>
</dbReference>
<dbReference type="EMBL" id="FNIG01000004">
    <property type="protein sequence ID" value="SDN39310.1"/>
    <property type="molecule type" value="Genomic_DNA"/>
</dbReference>
<dbReference type="PANTHER" id="PTHR30204">
    <property type="entry name" value="REDOX-CYCLING DRUG-SENSING TRANSCRIPTIONAL ACTIVATOR SOXR"/>
    <property type="match status" value="1"/>
</dbReference>
<accession>A0A1H0B0W9</accession>
<dbReference type="GO" id="GO:0003677">
    <property type="term" value="F:DNA binding"/>
    <property type="evidence" value="ECO:0007669"/>
    <property type="project" value="UniProtKB-KW"/>
</dbReference>
<keyword evidence="3" id="KW-0010">Activator</keyword>
<dbReference type="PANTHER" id="PTHR30204:SF90">
    <property type="entry name" value="HTH-TYPE TRANSCRIPTIONAL ACTIVATOR MTA"/>
    <property type="match status" value="1"/>
</dbReference>
<dbReference type="Proteomes" id="UP000199334">
    <property type="component" value="Unassembled WGS sequence"/>
</dbReference>
<protein>
    <submittedName>
        <fullName evidence="7">DNA-binding transcriptional regulator, MerR family</fullName>
    </submittedName>
</protein>
<evidence type="ECO:0000259" key="6">
    <source>
        <dbReference type="PROSITE" id="PS50937"/>
    </source>
</evidence>
<dbReference type="Pfam" id="PF07739">
    <property type="entry name" value="TipAS"/>
    <property type="match status" value="1"/>
</dbReference>
<sequence length="255" mass="30195">MYQVKEVAELSGISVRTLHHYDKIGLLKPSKVAKNGYRYYDDDNLAQLQHILFFKELDFSLKQIKDIMTDNDFDERDTLMKHRELLEKKIHRLEKLIKTIDETFASMKEGGSMNQKKMFENFSMEDIENHKTKYAKETKEKYGHTDAYKQSQQRTANYTEEDWKSISEQSHEIYNRLASLMNHSPEEDEVQKAIGQWYQLINDNFYECSPEMFSGLGDMYVNDPRFTKNINQYGEGLAQFMRDAMHIFSNNMANK</sequence>
<keyword evidence="4" id="KW-0804">Transcription</keyword>
<evidence type="ECO:0000313" key="8">
    <source>
        <dbReference type="Proteomes" id="UP000199334"/>
    </source>
</evidence>
<evidence type="ECO:0000256" key="2">
    <source>
        <dbReference type="ARBA" id="ARBA00023125"/>
    </source>
</evidence>
<dbReference type="Gene3D" id="1.10.490.50">
    <property type="entry name" value="Antibiotic binding domain of TipA-like multidrug resistance regulators"/>
    <property type="match status" value="1"/>
</dbReference>
<name>A0A1H0B0W9_9BACI</name>
<dbReference type="AlphaFoldDB" id="A0A1H0B0W9"/>
<dbReference type="InterPro" id="IPR009061">
    <property type="entry name" value="DNA-bd_dom_put_sf"/>
</dbReference>
<dbReference type="SUPFAM" id="SSF46955">
    <property type="entry name" value="Putative DNA-binding domain"/>
    <property type="match status" value="1"/>
</dbReference>
<proteinExistence type="predicted"/>
<dbReference type="SUPFAM" id="SSF89082">
    <property type="entry name" value="Antibiotic binding domain of TipA-like multidrug resistance regulators"/>
    <property type="match status" value="1"/>
</dbReference>
<evidence type="ECO:0000256" key="4">
    <source>
        <dbReference type="ARBA" id="ARBA00023163"/>
    </source>
</evidence>
<dbReference type="Gene3D" id="1.10.1660.10">
    <property type="match status" value="1"/>
</dbReference>
<keyword evidence="2 7" id="KW-0238">DNA-binding</keyword>
<dbReference type="GO" id="GO:0003700">
    <property type="term" value="F:DNA-binding transcription factor activity"/>
    <property type="evidence" value="ECO:0007669"/>
    <property type="project" value="InterPro"/>
</dbReference>
<dbReference type="SMART" id="SM00422">
    <property type="entry name" value="HTH_MERR"/>
    <property type="match status" value="1"/>
</dbReference>
<organism evidence="7 8">
    <name type="scientific">Tenuibacillus multivorans</name>
    <dbReference type="NCBI Taxonomy" id="237069"/>
    <lineage>
        <taxon>Bacteria</taxon>
        <taxon>Bacillati</taxon>
        <taxon>Bacillota</taxon>
        <taxon>Bacilli</taxon>
        <taxon>Bacillales</taxon>
        <taxon>Bacillaceae</taxon>
        <taxon>Tenuibacillus</taxon>
    </lineage>
</organism>
<feature type="domain" description="HTH merR-type" evidence="6">
    <location>
        <begin position="1"/>
        <end position="70"/>
    </location>
</feature>